<gene>
    <name evidence="2" type="ORF">BN1050_00895</name>
</gene>
<protein>
    <submittedName>
        <fullName evidence="2">Uncharacterized protein</fullName>
    </submittedName>
</protein>
<dbReference type="AlphaFoldDB" id="A0A078M9R6"/>
<keyword evidence="1" id="KW-1133">Transmembrane helix</keyword>
<reference evidence="2" key="1">
    <citation type="submission" date="2014-07" db="EMBL/GenBank/DDBJ databases">
        <authorList>
            <person name="Urmite Genomes Urmite Genomes"/>
        </authorList>
    </citation>
    <scope>NUCLEOTIDE SEQUENCE</scope>
    <source>
        <strain evidence="2">13S34_air</strain>
    </source>
</reference>
<accession>A0A078M9R6</accession>
<keyword evidence="1" id="KW-0472">Membrane</keyword>
<evidence type="ECO:0000256" key="1">
    <source>
        <dbReference type="SAM" id="Phobius"/>
    </source>
</evidence>
<keyword evidence="1" id="KW-0812">Transmembrane</keyword>
<name>A0A078M9R6_9BACL</name>
<dbReference type="PATRIC" id="fig|1461583.4.peg.855"/>
<proteinExistence type="predicted"/>
<feature type="transmembrane region" description="Helical" evidence="1">
    <location>
        <begin position="179"/>
        <end position="201"/>
    </location>
</feature>
<dbReference type="EMBL" id="LN483074">
    <property type="protein sequence ID" value="CEA01401.1"/>
    <property type="molecule type" value="Genomic_DNA"/>
</dbReference>
<dbReference type="HOGENOM" id="CLU_1325051_0_0_9"/>
<sequence length="207" mass="24059">MRVVSWLLFILSAIPVGLMAVESYISNDMLKNNLKDVTAMTLDWQGQNFSIEEQLDDDIYLDNWQNKIQKGTLQLKHNGEVFQEVELPVRIDNATSDRYYGLLAFISNEDTLHVLINKTPDEPFEEKTIVQVTTFTKDGDQTTHVIDKERTFKDKYLLHVAGISYEGYVTTLNYRWPSIFFPILFPFGILVLSLILLIFIYKKRRIA</sequence>
<evidence type="ECO:0000313" key="2">
    <source>
        <dbReference type="EMBL" id="CEA01401.1"/>
    </source>
</evidence>
<organism evidence="2">
    <name type="scientific">Metalysinibacillus saudimassiliensis</name>
    <dbReference type="NCBI Taxonomy" id="1461583"/>
    <lineage>
        <taxon>Bacteria</taxon>
        <taxon>Bacillati</taxon>
        <taxon>Bacillota</taxon>
        <taxon>Bacilli</taxon>
        <taxon>Bacillales</taxon>
        <taxon>Caryophanaceae</taxon>
        <taxon>Metalysinibacillus</taxon>
    </lineage>
</organism>